<evidence type="ECO:0000313" key="1">
    <source>
        <dbReference type="EMBL" id="EEB34946.1"/>
    </source>
</evidence>
<accession>B6WQ11</accession>
<protein>
    <submittedName>
        <fullName evidence="1">Uncharacterized protein</fullName>
    </submittedName>
</protein>
<dbReference type="Proteomes" id="UP000003676">
    <property type="component" value="Unassembled WGS sequence"/>
</dbReference>
<reference evidence="1 2" key="1">
    <citation type="submission" date="2008-10" db="EMBL/GenBank/DDBJ databases">
        <title>Draft genome sequence of Desulvovibrio piger (ATCC 29098).</title>
        <authorList>
            <person name="Sudarsanam P."/>
            <person name="Ley R."/>
            <person name="Guruge J."/>
            <person name="Turnbaugh P.J."/>
            <person name="Mahowald M."/>
            <person name="Liep D."/>
            <person name="Gordon J."/>
        </authorList>
    </citation>
    <scope>NUCLEOTIDE SEQUENCE [LARGE SCALE GENOMIC DNA]</scope>
    <source>
        <strain evidence="1 2">ATCC 29098</strain>
    </source>
</reference>
<dbReference type="RefSeq" id="WP_006003688.1">
    <property type="nucleotide sequence ID" value="NZ_DS996351.1"/>
</dbReference>
<dbReference type="AlphaFoldDB" id="B6WQ11"/>
<dbReference type="EMBL" id="ABXU01000006">
    <property type="protein sequence ID" value="EEB34946.1"/>
    <property type="molecule type" value="Genomic_DNA"/>
</dbReference>
<comment type="caution">
    <text evidence="1">The sequence shown here is derived from an EMBL/GenBank/DDBJ whole genome shotgun (WGS) entry which is preliminary data.</text>
</comment>
<sequence length="422" mass="46176">MAIDLNLNSFVQTAQRAHSADSTVKLSGNTLKDVGGFRSFFTLASTHRATMSAFLDSIKQKYGDTAFQMASDRLQGPMGQGKPLTAGMIMQVDAEARNITLVTSNFISGISPDGAPTEHNLDNAIDAYINQMHETALPPGSDMSALRHEIKDAVAKDLLSGRLALGSEEEMFEAVSQGKVGGIRYMLSRESSPAAPEGLLSRTPGNLEDKCRLCALTAAGGTDDSSLIFSSLYLGRMRELQNGGPLTRSTIWQACFSGEALPPAADNPRDFADAFKARLEKLKETQCEGLHNWRGGGKMDSVTHALFQLPYEIIHAAQHEGRDIDVTMRLESLDNITLAAKNRDNGANRETDFRMFTECAGLQLAFNGGPLTFTFHQANNANTTLSMKTREHMVARAWTELRNIVNRGENPERRCRSRRSCP</sequence>
<reference evidence="1 2" key="2">
    <citation type="submission" date="2008-10" db="EMBL/GenBank/DDBJ databases">
        <authorList>
            <person name="Fulton L."/>
            <person name="Clifton S."/>
            <person name="Fulton B."/>
            <person name="Xu J."/>
            <person name="Minx P."/>
            <person name="Pepin K.H."/>
            <person name="Johnson M."/>
            <person name="Bhonagiri V."/>
            <person name="Nash W.E."/>
            <person name="Mardis E.R."/>
            <person name="Wilson R.K."/>
        </authorList>
    </citation>
    <scope>NUCLEOTIDE SEQUENCE [LARGE SCALE GENOMIC DNA]</scope>
    <source>
        <strain evidence="1 2">ATCC 29098</strain>
    </source>
</reference>
<proteinExistence type="predicted"/>
<name>B6WQ11_9BACT</name>
<gene>
    <name evidence="1" type="ORF">DESPIG_00134</name>
</gene>
<evidence type="ECO:0000313" key="2">
    <source>
        <dbReference type="Proteomes" id="UP000003676"/>
    </source>
</evidence>
<organism evidence="1 2">
    <name type="scientific">Desulfovibrio piger ATCC 29098</name>
    <dbReference type="NCBI Taxonomy" id="411464"/>
    <lineage>
        <taxon>Bacteria</taxon>
        <taxon>Pseudomonadati</taxon>
        <taxon>Thermodesulfobacteriota</taxon>
        <taxon>Desulfovibrionia</taxon>
        <taxon>Desulfovibrionales</taxon>
        <taxon>Desulfovibrionaceae</taxon>
        <taxon>Desulfovibrio</taxon>
    </lineage>
</organism>
<dbReference type="HOGENOM" id="CLU_650077_0_0_7"/>